<dbReference type="Proteomes" id="UP000254889">
    <property type="component" value="Chromosome"/>
</dbReference>
<evidence type="ECO:0000256" key="1">
    <source>
        <dbReference type="ARBA" id="ARBA00006987"/>
    </source>
</evidence>
<evidence type="ECO:0000313" key="2">
    <source>
        <dbReference type="EMBL" id="AXK82516.1"/>
    </source>
</evidence>
<dbReference type="PROSITE" id="PS51318">
    <property type="entry name" value="TAT"/>
    <property type="match status" value="1"/>
</dbReference>
<dbReference type="PANTHER" id="PTHR42928">
    <property type="entry name" value="TRICARBOXYLATE-BINDING PROTEIN"/>
    <property type="match status" value="1"/>
</dbReference>
<dbReference type="InterPro" id="IPR042100">
    <property type="entry name" value="Bug_dom1"/>
</dbReference>
<reference evidence="2 3" key="1">
    <citation type="submission" date="2018-07" db="EMBL/GenBank/DDBJ databases">
        <authorList>
            <person name="Quirk P.G."/>
            <person name="Krulwich T.A."/>
        </authorList>
    </citation>
    <scope>NUCLEOTIDE SEQUENCE [LARGE SCALE GENOMIC DNA]</scope>
    <source>
        <strain evidence="2 3">CC-BB4</strain>
    </source>
</reference>
<dbReference type="Pfam" id="PF03401">
    <property type="entry name" value="TctC"/>
    <property type="match status" value="1"/>
</dbReference>
<dbReference type="OrthoDB" id="7253390at2"/>
<dbReference type="SUPFAM" id="SSF53850">
    <property type="entry name" value="Periplasmic binding protein-like II"/>
    <property type="match status" value="1"/>
</dbReference>
<dbReference type="Gene3D" id="3.40.190.150">
    <property type="entry name" value="Bordetella uptake gene, domain 1"/>
    <property type="match status" value="1"/>
</dbReference>
<organism evidence="2 3">
    <name type="scientific">Pseudolabrys taiwanensis</name>
    <dbReference type="NCBI Taxonomy" id="331696"/>
    <lineage>
        <taxon>Bacteria</taxon>
        <taxon>Pseudomonadati</taxon>
        <taxon>Pseudomonadota</taxon>
        <taxon>Alphaproteobacteria</taxon>
        <taxon>Hyphomicrobiales</taxon>
        <taxon>Xanthobacteraceae</taxon>
        <taxon>Pseudolabrys</taxon>
    </lineage>
</organism>
<protein>
    <submittedName>
        <fullName evidence="2">Tripartite tricarboxylate transporter substrate binding protein</fullName>
    </submittedName>
</protein>
<dbReference type="CDD" id="cd13578">
    <property type="entry name" value="PBP2_Bug27"/>
    <property type="match status" value="1"/>
</dbReference>
<keyword evidence="3" id="KW-1185">Reference proteome</keyword>
<dbReference type="EMBL" id="CP031417">
    <property type="protein sequence ID" value="AXK82516.1"/>
    <property type="molecule type" value="Genomic_DNA"/>
</dbReference>
<name>A0A346A019_9HYPH</name>
<dbReference type="Gene3D" id="3.40.190.10">
    <property type="entry name" value="Periplasmic binding protein-like II"/>
    <property type="match status" value="1"/>
</dbReference>
<dbReference type="InterPro" id="IPR006311">
    <property type="entry name" value="TAT_signal"/>
</dbReference>
<comment type="similarity">
    <text evidence="1">Belongs to the UPF0065 (bug) family.</text>
</comment>
<accession>A0A346A019</accession>
<sequence>MELSRRTLLNIGGGVLGAAALPRWAHAETYPARPVRIVVGFSPGGAPDIVARLFAQWLSDRLGQRFIVENKAGAGGNMGTDTVAKAAPDGYTLLLVAPNDAINASLYEKLNYNFLRDLEPVVAIARTPQVLEVNPSVPASTVPELIAYMKANPGKLTLASPGVGTGPHMVAELFRTKAGVDFVHVPYRGAGAALGDTVGGQVQMIFTTVPSSREFVRAGKLRALGVSTDAGSLQLPDVPPLSKFVPGFEASFWMGLAAPKNTPPEVVAILNKTVNAILADEAVKTRLTEMDTRPMGGSPADFKTFIAAETDKWAAVVKAAKLKPE</sequence>
<dbReference type="PIRSF" id="PIRSF017082">
    <property type="entry name" value="YflP"/>
    <property type="match status" value="1"/>
</dbReference>
<evidence type="ECO:0000313" key="3">
    <source>
        <dbReference type="Proteomes" id="UP000254889"/>
    </source>
</evidence>
<gene>
    <name evidence="2" type="ORF">DW352_19520</name>
</gene>
<dbReference type="PANTHER" id="PTHR42928:SF5">
    <property type="entry name" value="BLR1237 PROTEIN"/>
    <property type="match status" value="1"/>
</dbReference>
<dbReference type="KEGG" id="ptaw:DW352_19520"/>
<dbReference type="RefSeq" id="WP_115692895.1">
    <property type="nucleotide sequence ID" value="NZ_CP031417.1"/>
</dbReference>
<proteinExistence type="inferred from homology"/>
<dbReference type="AlphaFoldDB" id="A0A346A019"/>
<dbReference type="InterPro" id="IPR005064">
    <property type="entry name" value="BUG"/>
</dbReference>